<keyword evidence="1 7" id="KW-0489">Methyltransferase</keyword>
<dbReference type="PANTHER" id="PTHR43712:SF2">
    <property type="entry name" value="O-METHYLTRANSFERASE CICE"/>
    <property type="match status" value="1"/>
</dbReference>
<proteinExistence type="predicted"/>
<keyword evidence="3" id="KW-0949">S-adenosyl-L-methionine</keyword>
<feature type="domain" description="O-methyltransferase C-terminal" evidence="5">
    <location>
        <begin position="136"/>
        <end position="326"/>
    </location>
</feature>
<evidence type="ECO:0000256" key="3">
    <source>
        <dbReference type="ARBA" id="ARBA00022691"/>
    </source>
</evidence>
<dbReference type="Pfam" id="PF08100">
    <property type="entry name" value="Dimerisation"/>
    <property type="match status" value="1"/>
</dbReference>
<dbReference type="Proteomes" id="UP000608923">
    <property type="component" value="Unassembled WGS sequence"/>
</dbReference>
<dbReference type="RefSeq" id="WP_189390508.1">
    <property type="nucleotide sequence ID" value="NZ_BMZN01000001.1"/>
</dbReference>
<dbReference type="GO" id="GO:0032259">
    <property type="term" value="P:methylation"/>
    <property type="evidence" value="ECO:0007669"/>
    <property type="project" value="UniProtKB-KW"/>
</dbReference>
<dbReference type="GO" id="GO:0008171">
    <property type="term" value="F:O-methyltransferase activity"/>
    <property type="evidence" value="ECO:0007669"/>
    <property type="project" value="InterPro"/>
</dbReference>
<dbReference type="AlphaFoldDB" id="A0A8H9IGP6"/>
<evidence type="ECO:0000256" key="4">
    <source>
        <dbReference type="PIRSR" id="PIRSR005739-1"/>
    </source>
</evidence>
<organism evidence="7 8">
    <name type="scientific">Alcaligenes pakistanensis</name>
    <dbReference type="NCBI Taxonomy" id="1482717"/>
    <lineage>
        <taxon>Bacteria</taxon>
        <taxon>Pseudomonadati</taxon>
        <taxon>Pseudomonadota</taxon>
        <taxon>Betaproteobacteria</taxon>
        <taxon>Burkholderiales</taxon>
        <taxon>Alcaligenaceae</taxon>
        <taxon>Alcaligenes</taxon>
    </lineage>
</organism>
<keyword evidence="8" id="KW-1185">Reference proteome</keyword>
<feature type="domain" description="O-methyltransferase dimerisation" evidence="6">
    <location>
        <begin position="26"/>
        <end position="101"/>
    </location>
</feature>
<dbReference type="InterPro" id="IPR012967">
    <property type="entry name" value="COMT_dimerisation"/>
</dbReference>
<accession>A0A8H9IGP6</accession>
<evidence type="ECO:0000259" key="6">
    <source>
        <dbReference type="Pfam" id="PF08100"/>
    </source>
</evidence>
<dbReference type="InterPro" id="IPR036390">
    <property type="entry name" value="WH_DNA-bd_sf"/>
</dbReference>
<gene>
    <name evidence="7" type="ORF">GCM10010096_00580</name>
</gene>
<dbReference type="Gene3D" id="1.10.10.10">
    <property type="entry name" value="Winged helix-like DNA-binding domain superfamily/Winged helix DNA-binding domain"/>
    <property type="match status" value="1"/>
</dbReference>
<dbReference type="PANTHER" id="PTHR43712">
    <property type="entry name" value="PUTATIVE (AFU_ORTHOLOGUE AFUA_4G14580)-RELATED"/>
    <property type="match status" value="1"/>
</dbReference>
<dbReference type="GO" id="GO:0046983">
    <property type="term" value="F:protein dimerization activity"/>
    <property type="evidence" value="ECO:0007669"/>
    <property type="project" value="InterPro"/>
</dbReference>
<protein>
    <submittedName>
        <fullName evidence="7">O-methyltransferase</fullName>
    </submittedName>
</protein>
<dbReference type="SUPFAM" id="SSF46785">
    <property type="entry name" value="Winged helix' DNA-binding domain"/>
    <property type="match status" value="1"/>
</dbReference>
<feature type="active site" description="Proton acceptor" evidence="4">
    <location>
        <position position="255"/>
    </location>
</feature>
<reference evidence="8" key="1">
    <citation type="journal article" date="2019" name="Int. J. Syst. Evol. Microbiol.">
        <title>The Global Catalogue of Microorganisms (GCM) 10K type strain sequencing project: providing services to taxonomists for standard genome sequencing and annotation.</title>
        <authorList>
            <consortium name="The Broad Institute Genomics Platform"/>
            <consortium name="The Broad Institute Genome Sequencing Center for Infectious Disease"/>
            <person name="Wu L."/>
            <person name="Ma J."/>
        </authorList>
    </citation>
    <scope>NUCLEOTIDE SEQUENCE [LARGE SCALE GENOMIC DNA]</scope>
    <source>
        <strain evidence="8">KCTC 42083</strain>
    </source>
</reference>
<evidence type="ECO:0000313" key="8">
    <source>
        <dbReference type="Proteomes" id="UP000608923"/>
    </source>
</evidence>
<evidence type="ECO:0000259" key="5">
    <source>
        <dbReference type="Pfam" id="PF00891"/>
    </source>
</evidence>
<dbReference type="PIRSF" id="PIRSF005739">
    <property type="entry name" value="O-mtase"/>
    <property type="match status" value="1"/>
</dbReference>
<comment type="caution">
    <text evidence="7">The sequence shown here is derived from an EMBL/GenBank/DDBJ whole genome shotgun (WGS) entry which is preliminary data.</text>
</comment>
<dbReference type="PROSITE" id="PS51683">
    <property type="entry name" value="SAM_OMT_II"/>
    <property type="match status" value="1"/>
</dbReference>
<dbReference type="Gene3D" id="3.40.50.150">
    <property type="entry name" value="Vaccinia Virus protein VP39"/>
    <property type="match status" value="1"/>
</dbReference>
<keyword evidence="2 7" id="KW-0808">Transferase</keyword>
<dbReference type="InterPro" id="IPR036388">
    <property type="entry name" value="WH-like_DNA-bd_sf"/>
</dbReference>
<evidence type="ECO:0000256" key="1">
    <source>
        <dbReference type="ARBA" id="ARBA00022603"/>
    </source>
</evidence>
<sequence>MTIHKEMSDLMPGPDQDYESGPELLSLIMAYSISTAVRAAAQLELADLLKQGPKTIEALATASRTQPIHLQRILRVLCAHRVFREQPANTYQLDKLGWSLCSDSPTRLKEAALMLTDPAFFHCAGDLSQAAAGIPIFRERFGHGFFEHWEDKSIHDIFHQGVAGLSRASNVFLINQIDIPDGATVVDVGGGIGGLLLLILQKFPTASGVLFDQAQVLANSVLPSLNQPERWQLLEGDFFQRCPAGDIYLLQMILHDWSDEQGVTILRNCKQAMPDNGRILVLESVIEPDNQASEGKLLDLVTMCVLEDSRERTLAEFEAMFERAGLRLLRRIEAGGIASILELGHQ</sequence>
<dbReference type="SUPFAM" id="SSF53335">
    <property type="entry name" value="S-adenosyl-L-methionine-dependent methyltransferases"/>
    <property type="match status" value="1"/>
</dbReference>
<name>A0A8H9IGP6_9BURK</name>
<dbReference type="InterPro" id="IPR001077">
    <property type="entry name" value="COMT_C"/>
</dbReference>
<dbReference type="InterPro" id="IPR029063">
    <property type="entry name" value="SAM-dependent_MTases_sf"/>
</dbReference>
<evidence type="ECO:0000256" key="2">
    <source>
        <dbReference type="ARBA" id="ARBA00022679"/>
    </source>
</evidence>
<dbReference type="Pfam" id="PF00891">
    <property type="entry name" value="Methyltransf_2"/>
    <property type="match status" value="1"/>
</dbReference>
<dbReference type="EMBL" id="BMZN01000001">
    <property type="protein sequence ID" value="GHC35470.1"/>
    <property type="molecule type" value="Genomic_DNA"/>
</dbReference>
<dbReference type="InterPro" id="IPR016461">
    <property type="entry name" value="COMT-like"/>
</dbReference>
<evidence type="ECO:0000313" key="7">
    <source>
        <dbReference type="EMBL" id="GHC35470.1"/>
    </source>
</evidence>